<dbReference type="InterPro" id="IPR003439">
    <property type="entry name" value="ABC_transporter-like_ATP-bd"/>
</dbReference>
<dbReference type="Gene3D" id="3.40.50.300">
    <property type="entry name" value="P-loop containing nucleotide triphosphate hydrolases"/>
    <property type="match status" value="2"/>
</dbReference>
<keyword evidence="6 9" id="KW-0067">ATP-binding</keyword>
<evidence type="ECO:0000256" key="7">
    <source>
        <dbReference type="ARBA" id="ARBA00023136"/>
    </source>
</evidence>
<keyword evidence="10" id="KW-1185">Reference proteome</keyword>
<dbReference type="PROSITE" id="PS00211">
    <property type="entry name" value="ABC_TRANSPORTER_1"/>
    <property type="match status" value="2"/>
</dbReference>
<name>A0A1H1QHZ7_9CORY</name>
<dbReference type="SMART" id="SM00382">
    <property type="entry name" value="AAA"/>
    <property type="match status" value="2"/>
</dbReference>
<evidence type="ECO:0000256" key="4">
    <source>
        <dbReference type="ARBA" id="ARBA00022475"/>
    </source>
</evidence>
<dbReference type="GO" id="GO:0016887">
    <property type="term" value="F:ATP hydrolysis activity"/>
    <property type="evidence" value="ECO:0007669"/>
    <property type="project" value="InterPro"/>
</dbReference>
<dbReference type="PANTHER" id="PTHR43297:SF2">
    <property type="entry name" value="DIPEPTIDE TRANSPORT ATP-BINDING PROTEIN DPPD"/>
    <property type="match status" value="1"/>
</dbReference>
<dbReference type="PANTHER" id="PTHR43297">
    <property type="entry name" value="OLIGOPEPTIDE TRANSPORT ATP-BINDING PROTEIN APPD"/>
    <property type="match status" value="1"/>
</dbReference>
<evidence type="ECO:0000256" key="1">
    <source>
        <dbReference type="ARBA" id="ARBA00004202"/>
    </source>
</evidence>
<evidence type="ECO:0000313" key="10">
    <source>
        <dbReference type="Proteomes" id="UP000182237"/>
    </source>
</evidence>
<dbReference type="RefSeq" id="WP_019194086.1">
    <property type="nucleotide sequence ID" value="NZ_LT629765.1"/>
</dbReference>
<dbReference type="FunFam" id="3.40.50.300:FF:000016">
    <property type="entry name" value="Oligopeptide ABC transporter ATP-binding component"/>
    <property type="match status" value="2"/>
</dbReference>
<dbReference type="InterPro" id="IPR050388">
    <property type="entry name" value="ABC_Ni/Peptide_Import"/>
</dbReference>
<dbReference type="InterPro" id="IPR003593">
    <property type="entry name" value="AAA+_ATPase"/>
</dbReference>
<dbReference type="GO" id="GO:0005524">
    <property type="term" value="F:ATP binding"/>
    <property type="evidence" value="ECO:0007669"/>
    <property type="project" value="UniProtKB-KW"/>
</dbReference>
<dbReference type="Proteomes" id="UP000182237">
    <property type="component" value="Chromosome I"/>
</dbReference>
<keyword evidence="5" id="KW-0547">Nucleotide-binding</keyword>
<evidence type="ECO:0000313" key="9">
    <source>
        <dbReference type="EMBL" id="SDS23045.1"/>
    </source>
</evidence>
<dbReference type="Pfam" id="PF08352">
    <property type="entry name" value="oligo_HPY"/>
    <property type="match status" value="2"/>
</dbReference>
<dbReference type="GO" id="GO:0015833">
    <property type="term" value="P:peptide transport"/>
    <property type="evidence" value="ECO:0007669"/>
    <property type="project" value="InterPro"/>
</dbReference>
<evidence type="ECO:0000256" key="3">
    <source>
        <dbReference type="ARBA" id="ARBA00022448"/>
    </source>
</evidence>
<dbReference type="Pfam" id="PF00005">
    <property type="entry name" value="ABC_tran"/>
    <property type="match status" value="2"/>
</dbReference>
<comment type="similarity">
    <text evidence="2">Belongs to the ABC transporter superfamily.</text>
</comment>
<evidence type="ECO:0000259" key="8">
    <source>
        <dbReference type="PROSITE" id="PS50893"/>
    </source>
</evidence>
<evidence type="ECO:0000256" key="5">
    <source>
        <dbReference type="ARBA" id="ARBA00022741"/>
    </source>
</evidence>
<reference evidence="9 10" key="1">
    <citation type="submission" date="2016-10" db="EMBL/GenBank/DDBJ databases">
        <authorList>
            <person name="de Groot N.N."/>
        </authorList>
    </citation>
    <scope>NUCLEOTIDE SEQUENCE [LARGE SCALE GENOMIC DNA]</scope>
    <source>
        <strain evidence="9 10">DSM 45434</strain>
    </source>
</reference>
<keyword evidence="3" id="KW-0813">Transport</keyword>
<dbReference type="InterPro" id="IPR027417">
    <property type="entry name" value="P-loop_NTPase"/>
</dbReference>
<comment type="subcellular location">
    <subcellularLocation>
        <location evidence="1">Cell membrane</location>
        <topology evidence="1">Peripheral membrane protein</topology>
    </subcellularLocation>
</comment>
<protein>
    <submittedName>
        <fullName evidence="9">Peptide/nickel transport system ATP-binding protein</fullName>
    </submittedName>
</protein>
<dbReference type="PROSITE" id="PS50893">
    <property type="entry name" value="ABC_TRANSPORTER_2"/>
    <property type="match status" value="2"/>
</dbReference>
<keyword evidence="7" id="KW-0472">Membrane</keyword>
<accession>A0A1H1QHZ7</accession>
<dbReference type="eggNOG" id="COG4172">
    <property type="taxonomic scope" value="Bacteria"/>
</dbReference>
<gene>
    <name evidence="9" type="ORF">SAMN04488539_1266</name>
</gene>
<evidence type="ECO:0000256" key="2">
    <source>
        <dbReference type="ARBA" id="ARBA00005417"/>
    </source>
</evidence>
<dbReference type="EMBL" id="LT629765">
    <property type="protein sequence ID" value="SDS23045.1"/>
    <property type="molecule type" value="Genomic_DNA"/>
</dbReference>
<feature type="domain" description="ABC transporter" evidence="8">
    <location>
        <begin position="298"/>
        <end position="546"/>
    </location>
</feature>
<dbReference type="OrthoDB" id="8036461at2"/>
<dbReference type="STRING" id="1203190.GCA_000312345_01255"/>
<keyword evidence="4" id="KW-1003">Cell membrane</keyword>
<sequence length="557" mass="61057">MSEKAMNDKPLLEIEDLKITFESTTGTVEAVRDFDLTIYPGQSVAIVGESGSGKSTAAMSILGLLPGTGKVTSGSIKLDGEELTGLGEKEWRDIRGSQIGLVPQDPMSNLNPVWRIGTQVEEALRANNVVEGSARHERVTQVLEEAGLPDAERRAKQFPHEFSGGMRQRALIAIGLAARPKLLIADEPTSALDVTVQKKILDHLDELTEQLGTALLFITHDLGLAAERADFLVVMHRGRIVEKGPSLKILRNPGHPYTQRLVKAAPSLASARIQSAKARGLASSEAFARERSTTDAVVSVKNLVKEFDVRGQRGDKKSLRAVDDVTFDLRRGSTLALVGESGSGKSTVANMVLSLLEPTSGQVLFEGRDVSSLKGRELFDMRRKMQVVFQNPYGSLDPMYSIYRCIEEPLTLHKVGNRKEREARVAELLDMVQMPRSAMRRYPNELSGGQCQRIAIARAMALGPEVIVLDEAVSALDVLVQNQILTLLTDLQEELALSYLFITHDLAVVRQTADDIVVMRQGKVVEQGPADQVFDDPQHEYTRNLINSVPGLNIELS</sequence>
<dbReference type="CDD" id="cd03257">
    <property type="entry name" value="ABC_NikE_OppD_transporters"/>
    <property type="match status" value="2"/>
</dbReference>
<feature type="domain" description="ABC transporter" evidence="8">
    <location>
        <begin position="12"/>
        <end position="262"/>
    </location>
</feature>
<organism evidence="9 10">
    <name type="scientific">Corynebacterium timonense</name>
    <dbReference type="NCBI Taxonomy" id="441500"/>
    <lineage>
        <taxon>Bacteria</taxon>
        <taxon>Bacillati</taxon>
        <taxon>Actinomycetota</taxon>
        <taxon>Actinomycetes</taxon>
        <taxon>Mycobacteriales</taxon>
        <taxon>Corynebacteriaceae</taxon>
        <taxon>Corynebacterium</taxon>
    </lineage>
</organism>
<proteinExistence type="inferred from homology"/>
<dbReference type="InterPro" id="IPR017871">
    <property type="entry name" value="ABC_transporter-like_CS"/>
</dbReference>
<evidence type="ECO:0000256" key="6">
    <source>
        <dbReference type="ARBA" id="ARBA00022840"/>
    </source>
</evidence>
<dbReference type="AlphaFoldDB" id="A0A1H1QHZ7"/>
<dbReference type="InterPro" id="IPR013563">
    <property type="entry name" value="Oligopep_ABC_C"/>
</dbReference>
<dbReference type="NCBIfam" id="NF008453">
    <property type="entry name" value="PRK11308.1"/>
    <property type="match status" value="2"/>
</dbReference>
<dbReference type="SUPFAM" id="SSF52540">
    <property type="entry name" value="P-loop containing nucleoside triphosphate hydrolases"/>
    <property type="match status" value="2"/>
</dbReference>
<dbReference type="GO" id="GO:0005886">
    <property type="term" value="C:plasma membrane"/>
    <property type="evidence" value="ECO:0007669"/>
    <property type="project" value="UniProtKB-SubCell"/>
</dbReference>
<dbReference type="NCBIfam" id="NF007739">
    <property type="entry name" value="PRK10419.1"/>
    <property type="match status" value="2"/>
</dbReference>